<dbReference type="AlphaFoldDB" id="A0A2U3QGE2"/>
<gene>
    <name evidence="1" type="ORF">NBG4_250029</name>
</gene>
<dbReference type="Proteomes" id="UP000245125">
    <property type="component" value="Unassembled WGS sequence"/>
</dbReference>
<reference evidence="2" key="1">
    <citation type="submission" date="2018-03" db="EMBL/GenBank/DDBJ databases">
        <authorList>
            <person name="Zecchin S."/>
        </authorList>
    </citation>
    <scope>NUCLEOTIDE SEQUENCE [LARGE SCALE GENOMIC DNA]</scope>
</reference>
<keyword evidence="2" id="KW-1185">Reference proteome</keyword>
<protein>
    <submittedName>
        <fullName evidence="1">Uncharacterized protein</fullName>
    </submittedName>
</protein>
<evidence type="ECO:0000313" key="1">
    <source>
        <dbReference type="EMBL" id="SPQ00497.1"/>
    </source>
</evidence>
<proteinExistence type="predicted"/>
<sequence length="49" mass="5629">MEKIDDYEKKLIADLLKKIGIIDEHFSGELTIGFTDGSIKFIRKSETLK</sequence>
<name>A0A2U3QGE2_9BACT</name>
<evidence type="ECO:0000313" key="2">
    <source>
        <dbReference type="Proteomes" id="UP000245125"/>
    </source>
</evidence>
<organism evidence="1 2">
    <name type="scientific">Candidatus Sulfobium mesophilum</name>
    <dbReference type="NCBI Taxonomy" id="2016548"/>
    <lineage>
        <taxon>Bacteria</taxon>
        <taxon>Pseudomonadati</taxon>
        <taxon>Nitrospirota</taxon>
        <taxon>Nitrospiria</taxon>
        <taxon>Nitrospirales</taxon>
        <taxon>Nitrospiraceae</taxon>
        <taxon>Candidatus Sulfobium</taxon>
    </lineage>
</organism>
<accession>A0A2U3QGE2</accession>
<dbReference type="EMBL" id="OUUY01000070">
    <property type="protein sequence ID" value="SPQ00497.1"/>
    <property type="molecule type" value="Genomic_DNA"/>
</dbReference>